<accession>A0A366D948</accession>
<dbReference type="AlphaFoldDB" id="A0A366D948"/>
<sequence>MFVDNIPYTATMAPVVEGVVAGAPDGGPGQALWWAFAFGADFGGNGTAVAASANVVALGIARRAGHPISFWQFTKYGLVVTALSSVLAWTYVWLRYF</sequence>
<dbReference type="EMBL" id="QNRE01000013">
    <property type="protein sequence ID" value="RBO86581.1"/>
    <property type="molecule type" value="Genomic_DNA"/>
</dbReference>
<keyword evidence="3" id="KW-1185">Reference proteome</keyword>
<comment type="caution">
    <text evidence="2">The sequence shown here is derived from an EMBL/GenBank/DDBJ whole genome shotgun (WGS) entry which is preliminary data.</text>
</comment>
<dbReference type="Proteomes" id="UP000252586">
    <property type="component" value="Unassembled WGS sequence"/>
</dbReference>
<evidence type="ECO:0008006" key="4">
    <source>
        <dbReference type="Google" id="ProtNLM"/>
    </source>
</evidence>
<organism evidence="2 3">
    <name type="scientific">Nocardia puris</name>
    <dbReference type="NCBI Taxonomy" id="208602"/>
    <lineage>
        <taxon>Bacteria</taxon>
        <taxon>Bacillati</taxon>
        <taxon>Actinomycetota</taxon>
        <taxon>Actinomycetes</taxon>
        <taxon>Mycobacteriales</taxon>
        <taxon>Nocardiaceae</taxon>
        <taxon>Nocardia</taxon>
    </lineage>
</organism>
<protein>
    <recommendedName>
        <fullName evidence="4">Citrate transporter</fullName>
    </recommendedName>
</protein>
<evidence type="ECO:0000313" key="3">
    <source>
        <dbReference type="Proteomes" id="UP000252586"/>
    </source>
</evidence>
<dbReference type="PANTHER" id="PTHR43568">
    <property type="entry name" value="P PROTEIN"/>
    <property type="match status" value="1"/>
</dbReference>
<proteinExistence type="predicted"/>
<dbReference type="STRING" id="1210090.GCA_001613185_02805"/>
<evidence type="ECO:0000256" key="1">
    <source>
        <dbReference type="SAM" id="Phobius"/>
    </source>
</evidence>
<gene>
    <name evidence="2" type="ORF">DFR74_113124</name>
</gene>
<dbReference type="PANTHER" id="PTHR43568:SF1">
    <property type="entry name" value="P PROTEIN"/>
    <property type="match status" value="1"/>
</dbReference>
<reference evidence="2 3" key="1">
    <citation type="submission" date="2018-06" db="EMBL/GenBank/DDBJ databases">
        <title>Genomic Encyclopedia of Type Strains, Phase IV (KMG-IV): sequencing the most valuable type-strain genomes for metagenomic binning, comparative biology and taxonomic classification.</title>
        <authorList>
            <person name="Goeker M."/>
        </authorList>
    </citation>
    <scope>NUCLEOTIDE SEQUENCE [LARGE SCALE GENOMIC DNA]</scope>
    <source>
        <strain evidence="2 3">DSM 44599</strain>
    </source>
</reference>
<feature type="transmembrane region" description="Helical" evidence="1">
    <location>
        <begin position="73"/>
        <end position="94"/>
    </location>
</feature>
<feature type="transmembrane region" description="Helical" evidence="1">
    <location>
        <begin position="42"/>
        <end position="61"/>
    </location>
</feature>
<keyword evidence="1" id="KW-0472">Membrane</keyword>
<evidence type="ECO:0000313" key="2">
    <source>
        <dbReference type="EMBL" id="RBO86581.1"/>
    </source>
</evidence>
<dbReference type="InterPro" id="IPR051475">
    <property type="entry name" value="Diverse_Ion_Transporter"/>
</dbReference>
<keyword evidence="1" id="KW-0812">Transmembrane</keyword>
<keyword evidence="1" id="KW-1133">Transmembrane helix</keyword>
<name>A0A366D948_9NOCA</name>